<sequence>MLSAGGHNIMLLNPVLFGPLVSLFVTQGLGLTKGANMAVGSVDSGGNSQWLVQQDVERLPLCAGFIAVKPEPVINGPRVTDETEMPSGSCRQFLLWVNVVSSTR</sequence>
<keyword evidence="1" id="KW-0732">Signal</keyword>
<feature type="signal peptide" evidence="1">
    <location>
        <begin position="1"/>
        <end position="30"/>
    </location>
</feature>
<protein>
    <submittedName>
        <fullName evidence="2">Uncharacterized protein</fullName>
    </submittedName>
</protein>
<evidence type="ECO:0000313" key="2">
    <source>
        <dbReference type="EMBL" id="MEQ2300324.1"/>
    </source>
</evidence>
<proteinExistence type="predicted"/>
<gene>
    <name evidence="2" type="ORF">AMECASPLE_024226</name>
</gene>
<organism evidence="2 3">
    <name type="scientific">Ameca splendens</name>
    <dbReference type="NCBI Taxonomy" id="208324"/>
    <lineage>
        <taxon>Eukaryota</taxon>
        <taxon>Metazoa</taxon>
        <taxon>Chordata</taxon>
        <taxon>Craniata</taxon>
        <taxon>Vertebrata</taxon>
        <taxon>Euteleostomi</taxon>
        <taxon>Actinopterygii</taxon>
        <taxon>Neopterygii</taxon>
        <taxon>Teleostei</taxon>
        <taxon>Neoteleostei</taxon>
        <taxon>Acanthomorphata</taxon>
        <taxon>Ovalentaria</taxon>
        <taxon>Atherinomorphae</taxon>
        <taxon>Cyprinodontiformes</taxon>
        <taxon>Goodeidae</taxon>
        <taxon>Ameca</taxon>
    </lineage>
</organism>
<keyword evidence="3" id="KW-1185">Reference proteome</keyword>
<feature type="chain" id="PRO_5046828529" evidence="1">
    <location>
        <begin position="31"/>
        <end position="104"/>
    </location>
</feature>
<evidence type="ECO:0000313" key="3">
    <source>
        <dbReference type="Proteomes" id="UP001469553"/>
    </source>
</evidence>
<name>A0ABV0Z2B9_9TELE</name>
<dbReference type="Proteomes" id="UP001469553">
    <property type="component" value="Unassembled WGS sequence"/>
</dbReference>
<reference evidence="2 3" key="1">
    <citation type="submission" date="2021-06" db="EMBL/GenBank/DDBJ databases">
        <authorList>
            <person name="Palmer J.M."/>
        </authorList>
    </citation>
    <scope>NUCLEOTIDE SEQUENCE [LARGE SCALE GENOMIC DNA]</scope>
    <source>
        <strain evidence="2 3">AS_MEX2019</strain>
        <tissue evidence="2">Muscle</tissue>
    </source>
</reference>
<accession>A0ABV0Z2B9</accession>
<comment type="caution">
    <text evidence="2">The sequence shown here is derived from an EMBL/GenBank/DDBJ whole genome shotgun (WGS) entry which is preliminary data.</text>
</comment>
<dbReference type="EMBL" id="JAHRIP010049315">
    <property type="protein sequence ID" value="MEQ2300324.1"/>
    <property type="molecule type" value="Genomic_DNA"/>
</dbReference>
<evidence type="ECO:0000256" key="1">
    <source>
        <dbReference type="SAM" id="SignalP"/>
    </source>
</evidence>